<dbReference type="GO" id="GO:0031119">
    <property type="term" value="P:tRNA pseudouridine synthesis"/>
    <property type="evidence" value="ECO:0007669"/>
    <property type="project" value="TreeGrafter"/>
</dbReference>
<dbReference type="InterPro" id="IPR020103">
    <property type="entry name" value="PsdUridine_synth_cat_dom_sf"/>
</dbReference>
<evidence type="ECO:0000313" key="6">
    <source>
        <dbReference type="EMBL" id="CAD7393800.1"/>
    </source>
</evidence>
<name>A0A7R9CFM0_TIMCR</name>
<dbReference type="PANTHER" id="PTHR21568:SF0">
    <property type="entry name" value="TRNA PSEUDOURIDINE SYNTHASE PUS10"/>
    <property type="match status" value="1"/>
</dbReference>
<accession>A0A7R9CFM0</accession>
<evidence type="ECO:0000256" key="1">
    <source>
        <dbReference type="ARBA" id="ARBA00009652"/>
    </source>
</evidence>
<dbReference type="Gene3D" id="3.30.70.3190">
    <property type="match status" value="1"/>
</dbReference>
<evidence type="ECO:0000256" key="3">
    <source>
        <dbReference type="ARBA" id="ARBA00022694"/>
    </source>
</evidence>
<feature type="domain" description="Pus10-like C-terminal" evidence="5">
    <location>
        <begin position="7"/>
        <end position="186"/>
    </location>
</feature>
<dbReference type="GO" id="GO:0160148">
    <property type="term" value="F:tRNA pseudouridine(55) synthase activity"/>
    <property type="evidence" value="ECO:0007669"/>
    <property type="project" value="UniProtKB-EC"/>
</dbReference>
<sequence>MSAKYVVAGRYNKYSRTLSQTPWMIDGERKMEYSVEECICGSLEEIFKAKDHKFISSGREDVDVRCLRQGRPFACVLLNAEETTVLPAELKELGEHVNQKHPEIRVSDLQLVSKEDLVHLKSGEEKKRKVYSALCVSRTPIKPSALAKICELKDLELKQKMPIRVLHRRPANCRSRIIYSMSYSMVCGNRTSSAFPGNVGEKCQCLAHSTDDARPCLFVMTFETQAGTYVKEFVHGDLGRTTPNLRTLLNAEVDIIALDVTRIDLDWPPQVK</sequence>
<comment type="similarity">
    <text evidence="1">Belongs to the pseudouridine synthase Pus10 family.</text>
</comment>
<evidence type="ECO:0000256" key="2">
    <source>
        <dbReference type="ARBA" id="ARBA00012787"/>
    </source>
</evidence>
<dbReference type="GO" id="GO:0003723">
    <property type="term" value="F:RNA binding"/>
    <property type="evidence" value="ECO:0007669"/>
    <property type="project" value="InterPro"/>
</dbReference>
<dbReference type="AlphaFoldDB" id="A0A7R9CFM0"/>
<proteinExistence type="inferred from homology"/>
<dbReference type="InterPro" id="IPR039894">
    <property type="entry name" value="Pus10-like"/>
</dbReference>
<dbReference type="PANTHER" id="PTHR21568">
    <property type="entry name" value="TRNA PSEUDOURIDINE SYNTHASE PUS10"/>
    <property type="match status" value="1"/>
</dbReference>
<dbReference type="Gene3D" id="3.30.70.2510">
    <property type="match status" value="1"/>
</dbReference>
<keyword evidence="3" id="KW-0819">tRNA processing</keyword>
<dbReference type="Pfam" id="PF21238">
    <property type="entry name" value="Pus10_C"/>
    <property type="match status" value="2"/>
</dbReference>
<evidence type="ECO:0000256" key="4">
    <source>
        <dbReference type="ARBA" id="ARBA00023235"/>
    </source>
</evidence>
<keyword evidence="4" id="KW-0413">Isomerase</keyword>
<feature type="domain" description="Pus10-like C-terminal" evidence="5">
    <location>
        <begin position="214"/>
        <end position="264"/>
    </location>
</feature>
<reference evidence="6" key="1">
    <citation type="submission" date="2020-11" db="EMBL/GenBank/DDBJ databases">
        <authorList>
            <person name="Tran Van P."/>
        </authorList>
    </citation>
    <scope>NUCLEOTIDE SEQUENCE</scope>
</reference>
<protein>
    <recommendedName>
        <fullName evidence="2">tRNA pseudouridine(55) synthase</fullName>
        <ecNumber evidence="2">5.4.99.25</ecNumber>
    </recommendedName>
</protein>
<organism evidence="6">
    <name type="scientific">Timema cristinae</name>
    <name type="common">Walking stick</name>
    <dbReference type="NCBI Taxonomy" id="61476"/>
    <lineage>
        <taxon>Eukaryota</taxon>
        <taxon>Metazoa</taxon>
        <taxon>Ecdysozoa</taxon>
        <taxon>Arthropoda</taxon>
        <taxon>Hexapoda</taxon>
        <taxon>Insecta</taxon>
        <taxon>Pterygota</taxon>
        <taxon>Neoptera</taxon>
        <taxon>Polyneoptera</taxon>
        <taxon>Phasmatodea</taxon>
        <taxon>Timematodea</taxon>
        <taxon>Timematoidea</taxon>
        <taxon>Timematidae</taxon>
        <taxon>Timema</taxon>
    </lineage>
</organism>
<gene>
    <name evidence="6" type="ORF">TCEB3V08_LOCUS1759</name>
</gene>
<evidence type="ECO:0000259" key="5">
    <source>
        <dbReference type="Pfam" id="PF21238"/>
    </source>
</evidence>
<dbReference type="FunFam" id="3.30.70.2510:FF:000001">
    <property type="entry name" value="tRNA pseudouridine synthase Pus10"/>
    <property type="match status" value="1"/>
</dbReference>
<dbReference type="EMBL" id="OC316801">
    <property type="protein sequence ID" value="CAD7393800.1"/>
    <property type="molecule type" value="Genomic_DNA"/>
</dbReference>
<dbReference type="EC" id="5.4.99.25" evidence="2"/>
<dbReference type="SUPFAM" id="SSF55120">
    <property type="entry name" value="Pseudouridine synthase"/>
    <property type="match status" value="1"/>
</dbReference>
<dbReference type="InterPro" id="IPR048741">
    <property type="entry name" value="Pus10-like_C"/>
</dbReference>